<feature type="domain" description="SLH" evidence="1">
    <location>
        <begin position="1"/>
        <end position="64"/>
    </location>
</feature>
<organism evidence="2 3">
    <name type="scientific">Paenibacillus nasutitermitis</name>
    <dbReference type="NCBI Taxonomy" id="1652958"/>
    <lineage>
        <taxon>Bacteria</taxon>
        <taxon>Bacillati</taxon>
        <taxon>Bacillota</taxon>
        <taxon>Bacilli</taxon>
        <taxon>Bacillales</taxon>
        <taxon>Paenibacillaceae</taxon>
        <taxon>Paenibacillus</taxon>
    </lineage>
</organism>
<reference evidence="2" key="1">
    <citation type="journal article" date="2014" name="Int. J. Syst. Evol. Microbiol.">
        <title>Complete genome sequence of Corynebacterium casei LMG S-19264T (=DSM 44701T), isolated from a smear-ripened cheese.</title>
        <authorList>
            <consortium name="US DOE Joint Genome Institute (JGI-PGF)"/>
            <person name="Walter F."/>
            <person name="Albersmeier A."/>
            <person name="Kalinowski J."/>
            <person name="Ruckert C."/>
        </authorList>
    </citation>
    <scope>NUCLEOTIDE SEQUENCE</scope>
    <source>
        <strain evidence="2">CGMCC 1.15178</strain>
    </source>
</reference>
<evidence type="ECO:0000313" key="2">
    <source>
        <dbReference type="EMBL" id="GGD88281.1"/>
    </source>
</evidence>
<protein>
    <recommendedName>
        <fullName evidence="1">SLH domain-containing protein</fullName>
    </recommendedName>
</protein>
<dbReference type="EMBL" id="BMHP01000004">
    <property type="protein sequence ID" value="GGD88281.1"/>
    <property type="molecule type" value="Genomic_DNA"/>
</dbReference>
<comment type="caution">
    <text evidence="2">The sequence shown here is derived from an EMBL/GenBank/DDBJ whole genome shotgun (WGS) entry which is preliminary data.</text>
</comment>
<gene>
    <name evidence="2" type="ORF">GCM10010911_53510</name>
</gene>
<dbReference type="InterPro" id="IPR001119">
    <property type="entry name" value="SLH_dom"/>
</dbReference>
<sequence>MTFFADDADIPNGAKGYIYTAAHRGLLNGRQGNQFSPSQPATRAEAATTLLRLWHVIDDIPSKSRD</sequence>
<dbReference type="Pfam" id="PF00395">
    <property type="entry name" value="SLH"/>
    <property type="match status" value="1"/>
</dbReference>
<dbReference type="Proteomes" id="UP000612456">
    <property type="component" value="Unassembled WGS sequence"/>
</dbReference>
<dbReference type="AlphaFoldDB" id="A0A916ZDC0"/>
<accession>A0A916ZDC0</accession>
<evidence type="ECO:0000259" key="1">
    <source>
        <dbReference type="PROSITE" id="PS51272"/>
    </source>
</evidence>
<dbReference type="PROSITE" id="PS51272">
    <property type="entry name" value="SLH"/>
    <property type="match status" value="1"/>
</dbReference>
<reference evidence="2" key="2">
    <citation type="submission" date="2020-09" db="EMBL/GenBank/DDBJ databases">
        <authorList>
            <person name="Sun Q."/>
            <person name="Zhou Y."/>
        </authorList>
    </citation>
    <scope>NUCLEOTIDE SEQUENCE</scope>
    <source>
        <strain evidence="2">CGMCC 1.15178</strain>
    </source>
</reference>
<dbReference type="RefSeq" id="WP_188996835.1">
    <property type="nucleotide sequence ID" value="NZ_BMHP01000004.1"/>
</dbReference>
<evidence type="ECO:0000313" key="3">
    <source>
        <dbReference type="Proteomes" id="UP000612456"/>
    </source>
</evidence>
<name>A0A916ZDC0_9BACL</name>
<proteinExistence type="predicted"/>
<keyword evidence="3" id="KW-1185">Reference proteome</keyword>